<dbReference type="OrthoDB" id="6174562at2"/>
<reference evidence="3" key="1">
    <citation type="submission" date="2016-11" db="EMBL/GenBank/DDBJ databases">
        <authorList>
            <person name="Varghese N."/>
            <person name="Submissions S."/>
        </authorList>
    </citation>
    <scope>NUCLEOTIDE SEQUENCE [LARGE SCALE GENOMIC DNA]</scope>
    <source>
        <strain evidence="3">ALO Sharm</strain>
    </source>
</reference>
<keyword evidence="3" id="KW-1185">Reference proteome</keyword>
<feature type="region of interest" description="Disordered" evidence="1">
    <location>
        <begin position="19"/>
        <end position="38"/>
    </location>
</feature>
<dbReference type="RefSeq" id="WP_064700829.1">
    <property type="nucleotide sequence ID" value="NZ_BDEO01000016.1"/>
</dbReference>
<dbReference type="EMBL" id="FRAL01000018">
    <property type="protein sequence ID" value="SHL49972.1"/>
    <property type="molecule type" value="Genomic_DNA"/>
</dbReference>
<gene>
    <name evidence="2" type="ORF">SAMN05192556_11815</name>
</gene>
<protein>
    <submittedName>
        <fullName evidence="2">Uncharacterized protein</fullName>
    </submittedName>
</protein>
<evidence type="ECO:0000313" key="2">
    <source>
        <dbReference type="EMBL" id="SHL49972.1"/>
    </source>
</evidence>
<sequence>MAKQFIVARGEIQQGPKVIAHEGEEYKPKNAAERDRLVSRGVLVEVEGNRKGGSQAAASSGSGNETPPAGSGQQGDGNQGDEGAGSAGDQNPGS</sequence>
<feature type="region of interest" description="Disordered" evidence="1">
    <location>
        <begin position="46"/>
        <end position="94"/>
    </location>
</feature>
<dbReference type="AlphaFoldDB" id="A0A1M7B4S0"/>
<feature type="compositionally biased region" description="Low complexity" evidence="1">
    <location>
        <begin position="52"/>
        <end position="63"/>
    </location>
</feature>
<evidence type="ECO:0000256" key="1">
    <source>
        <dbReference type="SAM" id="MobiDB-lite"/>
    </source>
</evidence>
<feature type="compositionally biased region" description="Gly residues" evidence="1">
    <location>
        <begin position="72"/>
        <end position="86"/>
    </location>
</feature>
<accession>A0A1M7B4S0</accession>
<dbReference type="Proteomes" id="UP000184248">
    <property type="component" value="Unassembled WGS sequence"/>
</dbReference>
<name>A0A1M7B4S0_9GAMM</name>
<organism evidence="2 3">
    <name type="scientific">Halomonas caseinilytica</name>
    <dbReference type="NCBI Taxonomy" id="438744"/>
    <lineage>
        <taxon>Bacteria</taxon>
        <taxon>Pseudomonadati</taxon>
        <taxon>Pseudomonadota</taxon>
        <taxon>Gammaproteobacteria</taxon>
        <taxon>Oceanospirillales</taxon>
        <taxon>Halomonadaceae</taxon>
        <taxon>Halomonas</taxon>
    </lineage>
</organism>
<evidence type="ECO:0000313" key="3">
    <source>
        <dbReference type="Proteomes" id="UP000184248"/>
    </source>
</evidence>
<proteinExistence type="predicted"/>